<feature type="transmembrane region" description="Helical" evidence="1">
    <location>
        <begin position="30"/>
        <end position="51"/>
    </location>
</feature>
<dbReference type="GeneID" id="6994203"/>
<organism evidence="2 3">
    <name type="scientific">Cryptosporidium muris (strain RN66)</name>
    <dbReference type="NCBI Taxonomy" id="441375"/>
    <lineage>
        <taxon>Eukaryota</taxon>
        <taxon>Sar</taxon>
        <taxon>Alveolata</taxon>
        <taxon>Apicomplexa</taxon>
        <taxon>Conoidasida</taxon>
        <taxon>Coccidia</taxon>
        <taxon>Eucoccidiorida</taxon>
        <taxon>Eimeriorina</taxon>
        <taxon>Cryptosporidiidae</taxon>
        <taxon>Cryptosporidium</taxon>
    </lineage>
</organism>
<evidence type="ECO:0000313" key="2">
    <source>
        <dbReference type="EMBL" id="EEA04774.1"/>
    </source>
</evidence>
<protein>
    <submittedName>
        <fullName evidence="2">Uncharacterized protein</fullName>
    </submittedName>
</protein>
<proteinExistence type="predicted"/>
<feature type="transmembrane region" description="Helical" evidence="1">
    <location>
        <begin position="134"/>
        <end position="155"/>
    </location>
</feature>
<name>B6A983_CRYMR</name>
<evidence type="ECO:0000256" key="1">
    <source>
        <dbReference type="SAM" id="Phobius"/>
    </source>
</evidence>
<feature type="transmembrane region" description="Helical" evidence="1">
    <location>
        <begin position="331"/>
        <end position="350"/>
    </location>
</feature>
<keyword evidence="1" id="KW-0812">Transmembrane</keyword>
<dbReference type="OMA" id="TIEECFI"/>
<dbReference type="AlphaFoldDB" id="B6A983"/>
<sequence>MGPFKWIKKKRDEFLFSWNRRRYSYRMGWYFARLCIVSVVVILLSFILFFLQRNIGCKGTKCGYFMTFACSPWQVTIISSSIIALGSICSIQAALSWVLSRLLYNFANYRTTDFMALGKWASLLGALVKHIPFVIAACTISIGIICIFGIIYILAANVCQKSFLPQTQILVNNCRLYNAKCIYKPTINDILQCNNPNYIISSNFLQMRCSPGINEICSFVNKTMEGKNPCPKSYLGQYLLLKGNDSISENIVSLNSNSGVNITEERKYLIDEYSHINNGSSVLSNSPYISSIEGIPKQELLDLYLLPIVPSSISELTSSTGFSDLYSVSRLWIAVATFIFLSTTLVFIFIKVYSPQDSCFSFVRKPNEFILLKVLSVFTPWQ</sequence>
<feature type="transmembrane region" description="Helical" evidence="1">
    <location>
        <begin position="71"/>
        <end position="99"/>
    </location>
</feature>
<feature type="transmembrane region" description="Helical" evidence="1">
    <location>
        <begin position="111"/>
        <end position="128"/>
    </location>
</feature>
<gene>
    <name evidence="2" type="ORF">CMU_038400</name>
</gene>
<dbReference type="RefSeq" id="XP_002139123.1">
    <property type="nucleotide sequence ID" value="XM_002139087.1"/>
</dbReference>
<keyword evidence="1" id="KW-1133">Transmembrane helix</keyword>
<accession>B6A983</accession>
<keyword evidence="1" id="KW-0472">Membrane</keyword>
<dbReference type="eggNOG" id="ENOG502SNUZ">
    <property type="taxonomic scope" value="Eukaryota"/>
</dbReference>
<dbReference type="EMBL" id="DS989726">
    <property type="protein sequence ID" value="EEA04774.1"/>
    <property type="molecule type" value="Genomic_DNA"/>
</dbReference>
<reference evidence="2" key="1">
    <citation type="submission" date="2008-06" db="EMBL/GenBank/DDBJ databases">
        <authorList>
            <person name="Lorenzi H."/>
            <person name="Inman J."/>
            <person name="Miller J."/>
            <person name="Schobel S."/>
            <person name="Amedeo P."/>
            <person name="Caler E.V."/>
            <person name="da Silva J."/>
        </authorList>
    </citation>
    <scope>NUCLEOTIDE SEQUENCE [LARGE SCALE GENOMIC DNA]</scope>
    <source>
        <strain evidence="2">RN66</strain>
    </source>
</reference>
<dbReference type="VEuPathDB" id="CryptoDB:CMU_038400"/>
<dbReference type="Proteomes" id="UP000001460">
    <property type="component" value="Unassembled WGS sequence"/>
</dbReference>
<dbReference type="OrthoDB" id="342394at2759"/>
<keyword evidence="3" id="KW-1185">Reference proteome</keyword>
<evidence type="ECO:0000313" key="3">
    <source>
        <dbReference type="Proteomes" id="UP000001460"/>
    </source>
</evidence>